<reference evidence="4" key="1">
    <citation type="submission" date="2023-05" db="EMBL/GenBank/DDBJ databases">
        <title>Metabolic capabilities are highly conserved among human nasal-associated Corynebacterium species in pangenomic analyses.</title>
        <authorList>
            <person name="Tran T.H."/>
            <person name="Roberts A.Q."/>
            <person name="Escapa I.F."/>
            <person name="Gao W."/>
            <person name="Conlan S."/>
            <person name="Kong H."/>
            <person name="Segre J.A."/>
            <person name="Kelly M.S."/>
            <person name="Lemon K.P."/>
        </authorList>
    </citation>
    <scope>NUCLEOTIDE SEQUENCE</scope>
    <source>
        <strain evidence="4">KPL2773</strain>
    </source>
</reference>
<keyword evidence="1" id="KW-0560">Oxidoreductase</keyword>
<dbReference type="GO" id="GO:0016491">
    <property type="term" value="F:oxidoreductase activity"/>
    <property type="evidence" value="ECO:0007669"/>
    <property type="project" value="UniProtKB-KW"/>
</dbReference>
<evidence type="ECO:0000256" key="2">
    <source>
        <dbReference type="SAM" id="MobiDB-lite"/>
    </source>
</evidence>
<evidence type="ECO:0000256" key="1">
    <source>
        <dbReference type="ARBA" id="ARBA00023002"/>
    </source>
</evidence>
<evidence type="ECO:0000313" key="5">
    <source>
        <dbReference type="Proteomes" id="UP001224412"/>
    </source>
</evidence>
<protein>
    <submittedName>
        <fullName evidence="4">SDR family NAD(P)-dependent oxidoreductase</fullName>
    </submittedName>
</protein>
<accession>A0AAP4F617</accession>
<dbReference type="Gene3D" id="3.40.50.720">
    <property type="entry name" value="NAD(P)-binding Rossmann-like Domain"/>
    <property type="match status" value="1"/>
</dbReference>
<dbReference type="InterPro" id="IPR036291">
    <property type="entry name" value="NAD(P)-bd_dom_sf"/>
</dbReference>
<comment type="caution">
    <text evidence="4">The sequence shown here is derived from an EMBL/GenBank/DDBJ whole genome shotgun (WGS) entry which is preliminary data.</text>
</comment>
<dbReference type="Proteomes" id="UP001224412">
    <property type="component" value="Unassembled WGS sequence"/>
</dbReference>
<dbReference type="EMBL" id="JASNVH010000020">
    <property type="protein sequence ID" value="MDK4307889.1"/>
    <property type="molecule type" value="Genomic_DNA"/>
</dbReference>
<dbReference type="PANTHER" id="PTHR43157:SF31">
    <property type="entry name" value="PHOSPHATIDYLINOSITOL-GLYCAN BIOSYNTHESIS CLASS F PROTEIN"/>
    <property type="match status" value="1"/>
</dbReference>
<organism evidence="4 5">
    <name type="scientific">Corynebacterium pseudodiphtheriticum</name>
    <dbReference type="NCBI Taxonomy" id="37637"/>
    <lineage>
        <taxon>Bacteria</taxon>
        <taxon>Bacillati</taxon>
        <taxon>Actinomycetota</taxon>
        <taxon>Actinomycetes</taxon>
        <taxon>Mycobacteriales</taxon>
        <taxon>Corynebacteriaceae</taxon>
        <taxon>Corynebacterium</taxon>
    </lineage>
</organism>
<dbReference type="InterPro" id="IPR002347">
    <property type="entry name" value="SDR_fam"/>
</dbReference>
<proteinExistence type="predicted"/>
<dbReference type="SMART" id="SM00822">
    <property type="entry name" value="PKS_KR"/>
    <property type="match status" value="1"/>
</dbReference>
<dbReference type="RefSeq" id="WP_284589341.1">
    <property type="nucleotide sequence ID" value="NZ_JASNUC010000029.1"/>
</dbReference>
<sequence>MPTENPAPSGSVHHNPAHHNLAHCGSSSSGSAPRTIVITGASDGIGAAAAHTLHNARSEDRLVIVGRSPEKTRNVANALGAEHFTADFSSLTEVRELADELNQLDHIHALANNAGGIFDGPVTTADGFERTWQINVVAPFLLTSLLQDKLRADDATVVQTASVAHLLMSYFRPDDPNTFQHFSSSRAYGNAKLGDILLTRYLDSHGLTAVSFHPGVLATSFAQTSSGVISRVYSSVLAKALSAPSVGGDNLAFYLAGTPGIHFESGEYYNERRRPGRQRPIAKNLGVTRRIFDDLSDKLGVCWA</sequence>
<name>A0AAP4F617_9CORY</name>
<feature type="domain" description="Ketoreductase" evidence="3">
    <location>
        <begin position="34"/>
        <end position="219"/>
    </location>
</feature>
<feature type="region of interest" description="Disordered" evidence="2">
    <location>
        <begin position="1"/>
        <end position="29"/>
    </location>
</feature>
<dbReference type="SUPFAM" id="SSF51735">
    <property type="entry name" value="NAD(P)-binding Rossmann-fold domains"/>
    <property type="match status" value="1"/>
</dbReference>
<dbReference type="AlphaFoldDB" id="A0AAP4F617"/>
<evidence type="ECO:0000313" key="4">
    <source>
        <dbReference type="EMBL" id="MDK4307889.1"/>
    </source>
</evidence>
<dbReference type="PANTHER" id="PTHR43157">
    <property type="entry name" value="PHOSPHATIDYLINOSITOL-GLYCAN BIOSYNTHESIS CLASS F PROTEIN-RELATED"/>
    <property type="match status" value="1"/>
</dbReference>
<dbReference type="PRINTS" id="PR00081">
    <property type="entry name" value="GDHRDH"/>
</dbReference>
<evidence type="ECO:0000259" key="3">
    <source>
        <dbReference type="SMART" id="SM00822"/>
    </source>
</evidence>
<dbReference type="InterPro" id="IPR057326">
    <property type="entry name" value="KR_dom"/>
</dbReference>
<gene>
    <name evidence="4" type="ORF">QPX42_10130</name>
</gene>
<dbReference type="Pfam" id="PF00106">
    <property type="entry name" value="adh_short"/>
    <property type="match status" value="1"/>
</dbReference>